<dbReference type="SUPFAM" id="SSF47384">
    <property type="entry name" value="Homodimeric domain of signal transducing histidine kinase"/>
    <property type="match status" value="1"/>
</dbReference>
<keyword evidence="6" id="KW-0808">Transferase</keyword>
<name>A0ABN6M7W2_9BACT</name>
<dbReference type="Gene3D" id="6.10.340.10">
    <property type="match status" value="1"/>
</dbReference>
<dbReference type="InterPro" id="IPR036097">
    <property type="entry name" value="HisK_dim/P_sf"/>
</dbReference>
<dbReference type="EMBL" id="AP025516">
    <property type="protein sequence ID" value="BDD88912.1"/>
    <property type="molecule type" value="Genomic_DNA"/>
</dbReference>
<dbReference type="InterPro" id="IPR033479">
    <property type="entry name" value="dCache_1"/>
</dbReference>
<dbReference type="Pfam" id="PF02743">
    <property type="entry name" value="dCache_1"/>
    <property type="match status" value="1"/>
</dbReference>
<evidence type="ECO:0000256" key="8">
    <source>
        <dbReference type="ARBA" id="ARBA00022741"/>
    </source>
</evidence>
<evidence type="ECO:0000313" key="19">
    <source>
        <dbReference type="Proteomes" id="UP000830055"/>
    </source>
</evidence>
<dbReference type="CDD" id="cd06225">
    <property type="entry name" value="HAMP"/>
    <property type="match status" value="1"/>
</dbReference>
<dbReference type="SMART" id="SM00304">
    <property type="entry name" value="HAMP"/>
    <property type="match status" value="1"/>
</dbReference>
<dbReference type="Gene3D" id="3.30.450.20">
    <property type="entry name" value="PAS domain"/>
    <property type="match status" value="1"/>
</dbReference>
<dbReference type="PROSITE" id="PS50109">
    <property type="entry name" value="HIS_KIN"/>
    <property type="match status" value="1"/>
</dbReference>
<evidence type="ECO:0000256" key="7">
    <source>
        <dbReference type="ARBA" id="ARBA00022692"/>
    </source>
</evidence>
<keyword evidence="8" id="KW-0547">Nucleotide-binding</keyword>
<dbReference type="InterPro" id="IPR003594">
    <property type="entry name" value="HATPase_dom"/>
</dbReference>
<evidence type="ECO:0000256" key="2">
    <source>
        <dbReference type="ARBA" id="ARBA00004651"/>
    </source>
</evidence>
<dbReference type="Pfam" id="PF00512">
    <property type="entry name" value="HisKA"/>
    <property type="match status" value="1"/>
</dbReference>
<feature type="coiled-coil region" evidence="14">
    <location>
        <begin position="355"/>
        <end position="382"/>
    </location>
</feature>
<dbReference type="PANTHER" id="PTHR43065">
    <property type="entry name" value="SENSOR HISTIDINE KINASE"/>
    <property type="match status" value="1"/>
</dbReference>
<evidence type="ECO:0000256" key="13">
    <source>
        <dbReference type="ARBA" id="ARBA00023136"/>
    </source>
</evidence>
<evidence type="ECO:0000256" key="4">
    <source>
        <dbReference type="ARBA" id="ARBA00022475"/>
    </source>
</evidence>
<feature type="domain" description="HAMP" evidence="17">
    <location>
        <begin position="317"/>
        <end position="370"/>
    </location>
</feature>
<keyword evidence="9" id="KW-0418">Kinase</keyword>
<keyword evidence="14" id="KW-0175">Coiled coil</keyword>
<keyword evidence="19" id="KW-1185">Reference proteome</keyword>
<dbReference type="Pfam" id="PF00672">
    <property type="entry name" value="HAMP"/>
    <property type="match status" value="1"/>
</dbReference>
<keyword evidence="12" id="KW-0902">Two-component regulatory system</keyword>
<dbReference type="InterPro" id="IPR003660">
    <property type="entry name" value="HAMP_dom"/>
</dbReference>
<gene>
    <name evidence="18" type="ORF">DPPLL_32770</name>
</gene>
<keyword evidence="4" id="KW-1003">Cell membrane</keyword>
<comment type="subcellular location">
    <subcellularLocation>
        <location evidence="2">Cell membrane</location>
        <topology evidence="2">Multi-pass membrane protein</topology>
    </subcellularLocation>
</comment>
<evidence type="ECO:0000313" key="18">
    <source>
        <dbReference type="EMBL" id="BDD88912.1"/>
    </source>
</evidence>
<accession>A0ABN6M7W2</accession>
<dbReference type="PANTHER" id="PTHR43065:SF10">
    <property type="entry name" value="PEROXIDE STRESS-ACTIVATED HISTIDINE KINASE MAK3"/>
    <property type="match status" value="1"/>
</dbReference>
<dbReference type="Proteomes" id="UP000830055">
    <property type="component" value="Chromosome"/>
</dbReference>
<dbReference type="RefSeq" id="WP_284152241.1">
    <property type="nucleotide sequence ID" value="NZ_AP025516.1"/>
</dbReference>
<dbReference type="CDD" id="cd12912">
    <property type="entry name" value="PDC2_MCP_like"/>
    <property type="match status" value="1"/>
</dbReference>
<evidence type="ECO:0000256" key="11">
    <source>
        <dbReference type="ARBA" id="ARBA00022989"/>
    </source>
</evidence>
<reference evidence="18 19" key="1">
    <citation type="submission" date="2022-01" db="EMBL/GenBank/DDBJ databases">
        <title>Desulfofustis limnae sp. nov., a novel mesophilic sulfate-reducing bacterium isolated from marsh soil.</title>
        <authorList>
            <person name="Watanabe M."/>
            <person name="Takahashi A."/>
            <person name="Kojima H."/>
            <person name="Fukui M."/>
        </authorList>
    </citation>
    <scope>NUCLEOTIDE SEQUENCE [LARGE SCALE GENOMIC DNA]</scope>
    <source>
        <strain evidence="18 19">PPLL</strain>
    </source>
</reference>
<evidence type="ECO:0000256" key="1">
    <source>
        <dbReference type="ARBA" id="ARBA00000085"/>
    </source>
</evidence>
<dbReference type="InterPro" id="IPR003661">
    <property type="entry name" value="HisK_dim/P_dom"/>
</dbReference>
<feature type="domain" description="Histidine kinase" evidence="16">
    <location>
        <begin position="412"/>
        <end position="627"/>
    </location>
</feature>
<keyword evidence="11 15" id="KW-1133">Transmembrane helix</keyword>
<dbReference type="Pfam" id="PF02518">
    <property type="entry name" value="HATPase_c"/>
    <property type="match status" value="1"/>
</dbReference>
<comment type="catalytic activity">
    <reaction evidence="1">
        <text>ATP + protein L-histidine = ADP + protein N-phospho-L-histidine.</text>
        <dbReference type="EC" id="2.7.13.3"/>
    </reaction>
</comment>
<keyword evidence="7 15" id="KW-0812">Transmembrane</keyword>
<dbReference type="SMART" id="SM00387">
    <property type="entry name" value="HATPase_c"/>
    <property type="match status" value="1"/>
</dbReference>
<keyword evidence="13 15" id="KW-0472">Membrane</keyword>
<protein>
    <recommendedName>
        <fullName evidence="3">histidine kinase</fullName>
        <ecNumber evidence="3">2.7.13.3</ecNumber>
    </recommendedName>
</protein>
<dbReference type="CDD" id="cd00082">
    <property type="entry name" value="HisKA"/>
    <property type="match status" value="1"/>
</dbReference>
<sequence>MRGEQFRELIDRGLMNERRKKVWNSSLRPKLSLLFLALTLVPLLIFGYLAHLYSEQILVQLVERQLDQVAKDKASLLSGWLEERRTDMSMVAETSLVRSLMPAEIEPYLDLIRNKFTVYQELVVVSADGAIVAASPALTAAPSPAFGIPHGSREGLFMSDITHVPDAGESSFLIGVPVPGPDSTVAGMVYGRVGTEKIIHSILSVSLGNTGECYLVDGEGRFLAHREPHRILAENISQSASFQNIFAQADRTGAYLDYRGVEVLGTALKVGDTDWYIVVELDRAEAFAAVDKLKGLLFLAVLVCILSALALTVVISSHIVAPIRKLSRYAERIVDSRFDEPVVASGRSDEIGTLYQAVTDMATRLKERHQVLEEQVGKREAELKETDLMLRETRLLAQRSEKYAAMGRMGAAIAHEIRTPLTSIKLFLESVQSDLAISAEFEEDFTIAMNQIGRIEATINRFLDFSKPQDLVFSDIDVNALLADLLAMVRPQINRQECVLHRSLEERLPLIVGDRRLLAEALINLLVNALDAMPAHGTLSVSAAADRFVVDGRDVACVRIDIGDTGQGISDDQLSRIFEPFFTTKPTGTGLGLPLVLNTVRNHGGDIRVASTCGQGTVFSLYLPDTETRSGT</sequence>
<evidence type="ECO:0000256" key="6">
    <source>
        <dbReference type="ARBA" id="ARBA00022679"/>
    </source>
</evidence>
<dbReference type="SMART" id="SM00388">
    <property type="entry name" value="HisKA"/>
    <property type="match status" value="1"/>
</dbReference>
<evidence type="ECO:0000256" key="15">
    <source>
        <dbReference type="SAM" id="Phobius"/>
    </source>
</evidence>
<evidence type="ECO:0000256" key="14">
    <source>
        <dbReference type="SAM" id="Coils"/>
    </source>
</evidence>
<feature type="transmembrane region" description="Helical" evidence="15">
    <location>
        <begin position="296"/>
        <end position="321"/>
    </location>
</feature>
<proteinExistence type="predicted"/>
<dbReference type="PRINTS" id="PR00344">
    <property type="entry name" value="BCTRLSENSOR"/>
</dbReference>
<evidence type="ECO:0000256" key="12">
    <source>
        <dbReference type="ARBA" id="ARBA00023012"/>
    </source>
</evidence>
<dbReference type="InterPro" id="IPR036890">
    <property type="entry name" value="HATPase_C_sf"/>
</dbReference>
<evidence type="ECO:0000256" key="3">
    <source>
        <dbReference type="ARBA" id="ARBA00012438"/>
    </source>
</evidence>
<dbReference type="Gene3D" id="3.30.565.10">
    <property type="entry name" value="Histidine kinase-like ATPase, C-terminal domain"/>
    <property type="match status" value="1"/>
</dbReference>
<dbReference type="Gene3D" id="1.10.287.130">
    <property type="match status" value="1"/>
</dbReference>
<feature type="transmembrane region" description="Helical" evidence="15">
    <location>
        <begin position="31"/>
        <end position="53"/>
    </location>
</feature>
<dbReference type="InterPro" id="IPR005467">
    <property type="entry name" value="His_kinase_dom"/>
</dbReference>
<evidence type="ECO:0000256" key="9">
    <source>
        <dbReference type="ARBA" id="ARBA00022777"/>
    </source>
</evidence>
<dbReference type="SUPFAM" id="SSF158472">
    <property type="entry name" value="HAMP domain-like"/>
    <property type="match status" value="1"/>
</dbReference>
<evidence type="ECO:0000256" key="5">
    <source>
        <dbReference type="ARBA" id="ARBA00022553"/>
    </source>
</evidence>
<keyword evidence="5" id="KW-0597">Phosphoprotein</keyword>
<keyword evidence="10" id="KW-0067">ATP-binding</keyword>
<evidence type="ECO:0000259" key="17">
    <source>
        <dbReference type="PROSITE" id="PS50885"/>
    </source>
</evidence>
<dbReference type="InterPro" id="IPR004358">
    <property type="entry name" value="Sig_transdc_His_kin-like_C"/>
</dbReference>
<evidence type="ECO:0000256" key="10">
    <source>
        <dbReference type="ARBA" id="ARBA00022840"/>
    </source>
</evidence>
<evidence type="ECO:0000259" key="16">
    <source>
        <dbReference type="PROSITE" id="PS50109"/>
    </source>
</evidence>
<dbReference type="PROSITE" id="PS50885">
    <property type="entry name" value="HAMP"/>
    <property type="match status" value="1"/>
</dbReference>
<dbReference type="SUPFAM" id="SSF55874">
    <property type="entry name" value="ATPase domain of HSP90 chaperone/DNA topoisomerase II/histidine kinase"/>
    <property type="match status" value="1"/>
</dbReference>
<dbReference type="EC" id="2.7.13.3" evidence="3"/>
<organism evidence="18 19">
    <name type="scientific">Desulfofustis limnaeus</name>
    <dbReference type="NCBI Taxonomy" id="2740163"/>
    <lineage>
        <taxon>Bacteria</taxon>
        <taxon>Pseudomonadati</taxon>
        <taxon>Thermodesulfobacteriota</taxon>
        <taxon>Desulfobulbia</taxon>
        <taxon>Desulfobulbales</taxon>
        <taxon>Desulfocapsaceae</taxon>
        <taxon>Desulfofustis</taxon>
    </lineage>
</organism>